<dbReference type="EC" id="3.1.2.22" evidence="2"/>
<evidence type="ECO:0000256" key="3">
    <source>
        <dbReference type="ARBA" id="ARBA00022801"/>
    </source>
</evidence>
<gene>
    <name evidence="5" type="ORF">NTJ_09376</name>
</gene>
<proteinExistence type="inferred from homology"/>
<dbReference type="PANTHER" id="PTHR10655">
    <property type="entry name" value="LYSOPHOSPHOLIPASE-RELATED"/>
    <property type="match status" value="1"/>
</dbReference>
<reference evidence="5 6" key="1">
    <citation type="submission" date="2023-09" db="EMBL/GenBank/DDBJ databases">
        <title>Nesidiocoris tenuis whole genome shotgun sequence.</title>
        <authorList>
            <person name="Shibata T."/>
            <person name="Shimoda M."/>
            <person name="Kobayashi T."/>
            <person name="Uehara T."/>
        </authorList>
    </citation>
    <scope>NUCLEOTIDE SEQUENCE [LARGE SCALE GENOMIC DNA]</scope>
    <source>
        <strain evidence="5 6">Japan</strain>
    </source>
</reference>
<evidence type="ECO:0000256" key="1">
    <source>
        <dbReference type="ARBA" id="ARBA00006499"/>
    </source>
</evidence>
<comment type="similarity">
    <text evidence="1">Belongs to the AB hydrolase superfamily. AB hydrolase 2 family.</text>
</comment>
<dbReference type="Pfam" id="PF02230">
    <property type="entry name" value="Abhydrolase_2"/>
    <property type="match status" value="1"/>
</dbReference>
<evidence type="ECO:0000256" key="2">
    <source>
        <dbReference type="ARBA" id="ARBA00012423"/>
    </source>
</evidence>
<evidence type="ECO:0000313" key="5">
    <source>
        <dbReference type="EMBL" id="BES96564.1"/>
    </source>
</evidence>
<keyword evidence="6" id="KW-1185">Reference proteome</keyword>
<dbReference type="PANTHER" id="PTHR10655:SF17">
    <property type="entry name" value="LYSOPHOSPHOLIPASE-LIKE PROTEIN 1"/>
    <property type="match status" value="1"/>
</dbReference>
<feature type="domain" description="Phospholipase/carboxylesterase/thioesterase" evidence="4">
    <location>
        <begin position="10"/>
        <end position="214"/>
    </location>
</feature>
<dbReference type="Gene3D" id="3.40.50.1820">
    <property type="entry name" value="alpha/beta hydrolase"/>
    <property type="match status" value="1"/>
</dbReference>
<dbReference type="Proteomes" id="UP001307889">
    <property type="component" value="Chromosome 7"/>
</dbReference>
<dbReference type="InterPro" id="IPR050565">
    <property type="entry name" value="LYPA1-2/EST-like"/>
</dbReference>
<sequence>MTFTGIEILKATSSQPTAALVFLHGTGSSGLECKTNFMKFLGAHGHKYIDIYLPTARERYLKIQDKVTTFWFDAVRTGSDNMDVEGSTKDADEVSAKLEEIVSKIEATGIPRERIAIGGMSQGGMVSVYAAYVRGIKVGAVVSISASFPFHNNSKFLPKPTVPLLSIYGQQDAFIMPRVMDAVWKLFRMNKIPFTPKSLVKSGHPLDANYAKIMFEWLEKRFALEEEDGY</sequence>
<dbReference type="InterPro" id="IPR003140">
    <property type="entry name" value="PLipase/COase/thioEstase"/>
</dbReference>
<dbReference type="EMBL" id="AP028915">
    <property type="protein sequence ID" value="BES96564.1"/>
    <property type="molecule type" value="Genomic_DNA"/>
</dbReference>
<protein>
    <recommendedName>
        <fullName evidence="2">palmitoyl-protein hydrolase</fullName>
        <ecNumber evidence="2">3.1.2.22</ecNumber>
    </recommendedName>
</protein>
<accession>A0ABN7AWJ7</accession>
<name>A0ABN7AWJ7_9HEMI</name>
<dbReference type="InterPro" id="IPR029058">
    <property type="entry name" value="AB_hydrolase_fold"/>
</dbReference>
<organism evidence="5 6">
    <name type="scientific">Nesidiocoris tenuis</name>
    <dbReference type="NCBI Taxonomy" id="355587"/>
    <lineage>
        <taxon>Eukaryota</taxon>
        <taxon>Metazoa</taxon>
        <taxon>Ecdysozoa</taxon>
        <taxon>Arthropoda</taxon>
        <taxon>Hexapoda</taxon>
        <taxon>Insecta</taxon>
        <taxon>Pterygota</taxon>
        <taxon>Neoptera</taxon>
        <taxon>Paraneoptera</taxon>
        <taxon>Hemiptera</taxon>
        <taxon>Heteroptera</taxon>
        <taxon>Panheteroptera</taxon>
        <taxon>Cimicomorpha</taxon>
        <taxon>Miridae</taxon>
        <taxon>Dicyphina</taxon>
        <taxon>Nesidiocoris</taxon>
    </lineage>
</organism>
<keyword evidence="3" id="KW-0378">Hydrolase</keyword>
<dbReference type="SUPFAM" id="SSF53474">
    <property type="entry name" value="alpha/beta-Hydrolases"/>
    <property type="match status" value="1"/>
</dbReference>
<evidence type="ECO:0000313" key="6">
    <source>
        <dbReference type="Proteomes" id="UP001307889"/>
    </source>
</evidence>
<evidence type="ECO:0000259" key="4">
    <source>
        <dbReference type="Pfam" id="PF02230"/>
    </source>
</evidence>